<feature type="region of interest" description="Disordered" evidence="1">
    <location>
        <begin position="1"/>
        <end position="26"/>
    </location>
</feature>
<evidence type="ECO:0000256" key="2">
    <source>
        <dbReference type="SAM" id="Phobius"/>
    </source>
</evidence>
<sequence length="271" mass="31053">MDPNNVQRDPLPTATDKDRAYLPPKKHPDRGNFRGLIGIFIVFDWELGSFWLVLSAILTVFHMLHRICLSLVLLWGSFALSSCEETIDVVPTTTYQLEIEELTEIIAMELFREITTQSAGTDSYGLRTVYDGDNDSNQMSITGSPSGRLVACILQQTPSIDQRRQISHLMQELTDCRSEAVKTFRTEREALFQRLEQQRQQVLEAAQSGQLSREEYNRRILHLRQRFGILMEELGDRHLLAVRPCVRTMVSGLPQVLGSANWENFYLCMSE</sequence>
<gene>
    <name evidence="3" type="ORF">ADIS_1992</name>
</gene>
<comment type="caution">
    <text evidence="3">The sequence shown here is derived from an EMBL/GenBank/DDBJ whole genome shotgun (WGS) entry which is preliminary data.</text>
</comment>
<dbReference type="AlphaFoldDB" id="R7ZTQ3"/>
<organism evidence="3 4">
    <name type="scientific">Lunatimonas lonarensis</name>
    <dbReference type="NCBI Taxonomy" id="1232681"/>
    <lineage>
        <taxon>Bacteria</taxon>
        <taxon>Pseudomonadati</taxon>
        <taxon>Bacteroidota</taxon>
        <taxon>Cytophagia</taxon>
        <taxon>Cytophagales</taxon>
        <taxon>Cyclobacteriaceae</taxon>
    </lineage>
</organism>
<dbReference type="Proteomes" id="UP000013909">
    <property type="component" value="Unassembled WGS sequence"/>
</dbReference>
<reference evidence="3 4" key="1">
    <citation type="submission" date="2013-02" db="EMBL/GenBank/DDBJ databases">
        <title>A novel strain isolated from Lonar lake, Maharashtra, India.</title>
        <authorList>
            <person name="Singh A."/>
        </authorList>
    </citation>
    <scope>NUCLEOTIDE SEQUENCE [LARGE SCALE GENOMIC DNA]</scope>
    <source>
        <strain evidence="3 4">AK24</strain>
    </source>
</reference>
<keyword evidence="2" id="KW-0472">Membrane</keyword>
<protein>
    <submittedName>
        <fullName evidence="3">Uncharacterized protein</fullName>
    </submittedName>
</protein>
<evidence type="ECO:0000313" key="4">
    <source>
        <dbReference type="Proteomes" id="UP000013909"/>
    </source>
</evidence>
<keyword evidence="2" id="KW-0812">Transmembrane</keyword>
<evidence type="ECO:0000256" key="1">
    <source>
        <dbReference type="SAM" id="MobiDB-lite"/>
    </source>
</evidence>
<evidence type="ECO:0000313" key="3">
    <source>
        <dbReference type="EMBL" id="EON77462.1"/>
    </source>
</evidence>
<keyword evidence="2" id="KW-1133">Transmembrane helix</keyword>
<keyword evidence="4" id="KW-1185">Reference proteome</keyword>
<name>R7ZTQ3_9BACT</name>
<proteinExistence type="predicted"/>
<feature type="transmembrane region" description="Helical" evidence="2">
    <location>
        <begin position="35"/>
        <end position="64"/>
    </location>
</feature>
<accession>R7ZTQ3</accession>
<dbReference type="EMBL" id="AQHR01000054">
    <property type="protein sequence ID" value="EON77462.1"/>
    <property type="molecule type" value="Genomic_DNA"/>
</dbReference>